<sequence>MSRKELRTSESEWRRTKHTAYMPKGTHVTRTWRSQAIKVATVIMIGTIITAFWYEFLKGAA</sequence>
<dbReference type="KEGG" id="vg:5076632"/>
<accession>Q52PN0</accession>
<reference evidence="1 2" key="1">
    <citation type="submission" date="2005-03" db="EMBL/GenBank/DDBJ databases">
        <title>Sequencing of bacteriophage Xp15 from Xanthomonas campestris pv. pelargonii and identification of the lysis genes.</title>
        <authorList>
            <person name="Ramadugu C."/>
            <person name="Gabriel D.W."/>
        </authorList>
    </citation>
    <scope>NUCLEOTIDE SEQUENCE [LARGE SCALE GENOMIC DNA]</scope>
</reference>
<name>Q52PN0_9CAUD</name>
<evidence type="ECO:0000313" key="2">
    <source>
        <dbReference type="Proteomes" id="UP000001305"/>
    </source>
</evidence>
<dbReference type="Proteomes" id="UP000001305">
    <property type="component" value="Segment"/>
</dbReference>
<organism evidence="1 2">
    <name type="scientific">Xanthomonas phage Xp15</name>
    <dbReference type="NCBI Taxonomy" id="322855"/>
    <lineage>
        <taxon>Viruses</taxon>
        <taxon>Duplodnaviria</taxon>
        <taxon>Heunggongvirae</taxon>
        <taxon>Uroviricota</taxon>
        <taxon>Caudoviricetes</taxon>
        <taxon>Alachuavirus</taxon>
        <taxon>Alachuavirus Xp15</taxon>
    </lineage>
</organism>
<proteinExistence type="predicted"/>
<protein>
    <submittedName>
        <fullName evidence="1">Uncharacterized protein</fullName>
    </submittedName>
</protein>
<keyword evidence="2" id="KW-1185">Reference proteome</keyword>
<dbReference type="RefSeq" id="YP_239269.1">
    <property type="nucleotide sequence ID" value="NC_007024.1"/>
</dbReference>
<dbReference type="GeneID" id="5076632"/>
<evidence type="ECO:0000313" key="1">
    <source>
        <dbReference type="EMBL" id="AAX84846.1"/>
    </source>
</evidence>
<dbReference type="EMBL" id="AY986977">
    <property type="protein sequence ID" value="AAX84846.1"/>
    <property type="molecule type" value="Genomic_DNA"/>
</dbReference>